<organism evidence="2 3">
    <name type="scientific">Staurois parvus</name>
    <dbReference type="NCBI Taxonomy" id="386267"/>
    <lineage>
        <taxon>Eukaryota</taxon>
        <taxon>Metazoa</taxon>
        <taxon>Chordata</taxon>
        <taxon>Craniata</taxon>
        <taxon>Vertebrata</taxon>
        <taxon>Euteleostomi</taxon>
        <taxon>Amphibia</taxon>
        <taxon>Batrachia</taxon>
        <taxon>Anura</taxon>
        <taxon>Neobatrachia</taxon>
        <taxon>Ranoidea</taxon>
        <taxon>Ranidae</taxon>
        <taxon>Staurois</taxon>
    </lineage>
</organism>
<reference evidence="2" key="1">
    <citation type="submission" date="2023-05" db="EMBL/GenBank/DDBJ databases">
        <authorList>
            <person name="Stuckert A."/>
        </authorList>
    </citation>
    <scope>NUCLEOTIDE SEQUENCE</scope>
</reference>
<sequence>SGATGGSPRAPGERAATHGVNSARQRALRHLARQWATESTWYRRAGTGSGHLDRPDWKQRASGHQGRSGLIGTRDQREPRHTGKAVGGLRVHRHDSGHQGHQAIGSSGSTAG</sequence>
<proteinExistence type="predicted"/>
<comment type="caution">
    <text evidence="2">The sequence shown here is derived from an EMBL/GenBank/DDBJ whole genome shotgun (WGS) entry which is preliminary data.</text>
</comment>
<evidence type="ECO:0000256" key="1">
    <source>
        <dbReference type="SAM" id="MobiDB-lite"/>
    </source>
</evidence>
<feature type="region of interest" description="Disordered" evidence="1">
    <location>
        <begin position="43"/>
        <end position="112"/>
    </location>
</feature>
<protein>
    <submittedName>
        <fullName evidence="2">Uncharacterized protein</fullName>
    </submittedName>
</protein>
<feature type="non-terminal residue" evidence="2">
    <location>
        <position position="1"/>
    </location>
</feature>
<gene>
    <name evidence="2" type="ORF">SPARVUS_LOCUS5034160</name>
</gene>
<evidence type="ECO:0000313" key="3">
    <source>
        <dbReference type="Proteomes" id="UP001162483"/>
    </source>
</evidence>
<accession>A0ABN9CGI2</accession>
<dbReference type="Proteomes" id="UP001162483">
    <property type="component" value="Unassembled WGS sequence"/>
</dbReference>
<feature type="non-terminal residue" evidence="2">
    <location>
        <position position="112"/>
    </location>
</feature>
<dbReference type="EMBL" id="CATNWA010010059">
    <property type="protein sequence ID" value="CAI9559211.1"/>
    <property type="molecule type" value="Genomic_DNA"/>
</dbReference>
<evidence type="ECO:0000313" key="2">
    <source>
        <dbReference type="EMBL" id="CAI9559211.1"/>
    </source>
</evidence>
<feature type="region of interest" description="Disordered" evidence="1">
    <location>
        <begin position="1"/>
        <end position="26"/>
    </location>
</feature>
<keyword evidence="3" id="KW-1185">Reference proteome</keyword>
<name>A0ABN9CGI2_9NEOB</name>